<dbReference type="OrthoDB" id="10318784at2759"/>
<dbReference type="Proteomes" id="UP000006671">
    <property type="component" value="Unassembled WGS sequence"/>
</dbReference>
<dbReference type="InParanoid" id="D2V4K9"/>
<gene>
    <name evidence="1" type="ORF">NAEGRDRAFT_57132</name>
</gene>
<dbReference type="KEGG" id="ngr:NAEGRDRAFT_57132"/>
<name>D2V4K9_NAEGR</name>
<protein>
    <submittedName>
        <fullName evidence="1">Uncharacterized protein</fullName>
    </submittedName>
</protein>
<dbReference type="EMBL" id="GG738852">
    <property type="protein sequence ID" value="EFC48117.1"/>
    <property type="molecule type" value="Genomic_DNA"/>
</dbReference>
<dbReference type="AlphaFoldDB" id="D2V4K9"/>
<dbReference type="VEuPathDB" id="AmoebaDB:NAEGRDRAFT_57132"/>
<dbReference type="RefSeq" id="XP_002680861.1">
    <property type="nucleotide sequence ID" value="XM_002680815.1"/>
</dbReference>
<organism evidence="2">
    <name type="scientific">Naegleria gruberi</name>
    <name type="common">Amoeba</name>
    <dbReference type="NCBI Taxonomy" id="5762"/>
    <lineage>
        <taxon>Eukaryota</taxon>
        <taxon>Discoba</taxon>
        <taxon>Heterolobosea</taxon>
        <taxon>Tetramitia</taxon>
        <taxon>Eutetramitia</taxon>
        <taxon>Vahlkampfiidae</taxon>
        <taxon>Naegleria</taxon>
    </lineage>
</organism>
<keyword evidence="2" id="KW-1185">Reference proteome</keyword>
<evidence type="ECO:0000313" key="2">
    <source>
        <dbReference type="Proteomes" id="UP000006671"/>
    </source>
</evidence>
<dbReference type="OMA" id="CYSESAV"/>
<evidence type="ECO:0000313" key="1">
    <source>
        <dbReference type="EMBL" id="EFC48117.1"/>
    </source>
</evidence>
<dbReference type="GeneID" id="8849581"/>
<accession>D2V4K9</accession>
<proteinExistence type="predicted"/>
<reference evidence="1 2" key="1">
    <citation type="journal article" date="2010" name="Cell">
        <title>The genome of Naegleria gruberi illuminates early eukaryotic versatility.</title>
        <authorList>
            <person name="Fritz-Laylin L.K."/>
            <person name="Prochnik S.E."/>
            <person name="Ginger M.L."/>
            <person name="Dacks J.B."/>
            <person name="Carpenter M.L."/>
            <person name="Field M.C."/>
            <person name="Kuo A."/>
            <person name="Paredez A."/>
            <person name="Chapman J."/>
            <person name="Pham J."/>
            <person name="Shu S."/>
            <person name="Neupane R."/>
            <person name="Cipriano M."/>
            <person name="Mancuso J."/>
            <person name="Tu H."/>
            <person name="Salamov A."/>
            <person name="Lindquist E."/>
            <person name="Shapiro H."/>
            <person name="Lucas S."/>
            <person name="Grigoriev I.V."/>
            <person name="Cande W.Z."/>
            <person name="Fulton C."/>
            <person name="Rokhsar D.S."/>
            <person name="Dawson S.C."/>
        </authorList>
    </citation>
    <scope>NUCLEOTIDE SEQUENCE [LARGE SCALE GENOMIC DNA]</scope>
    <source>
        <strain evidence="1 2">NEG-M</strain>
    </source>
</reference>
<sequence length="513" mass="58167">MGQPFPCYSESAVSRSEMVSNRMEARQEGLEHFDEPTMDDLLKYIEKCKKGGSTSTTQNFINSSITASSTKASISSPDVIQRNLDLPPNIETSAQPIVAVNSLPNMTSQNHHLLYPSSSFSNLRNAGKDLSPTQQSYAIHGINLEKSIEVLESVWDDDVLTSEERENVTLFKQTKRNFTGNEHLTNAEIQNLILPDRFVLDVFLSMNELTKESAAMSSLNIGLIFLEDFNTMGEEREGILPLALQVGTAVLFWSSSRHVVSNIRTHTNRRKLKLVPISKIEGTKKVSMALINIARVCCKYNGKHYYDESNCNSQHFVSAVLSRLNLDSVISNKYGYFEELKRGQYRLKYFYSKAVKSIIKETADVFVNNPNWIEEVATSLQVSKEEVEFIVNNEAIEFKSRAQLDIFGITISHLSIIGGFAKKYSLERSTEIENFWVSDTGREDYDFLHIYDMVFDAKSIKEPENQKYKALSKTSFFFFDDDAMVTGGTGKEIGELQKGYRITIPHRTRINQD</sequence>